<sequence>MTDTKQEKNVLVIGNGFDLYHCLPTRYIDFINVVNRLLELADEQRLQRCSYINYMFGTGSPLYSDEHIKKCYQIHSNSMRNVELKQERIERLVEISKENVWIKYFLKMCTRNIGWIDFEKEMAQVINAIINYFDCVSRDEKNFLQKGIHIDENVLSRSDIDILMRVPFYEELEEKLKVKDEYYVKDIEGNKILKIDESKIIYKLEQDLENLSEALCIYLEQFVQSIAINKSSNNPLFYNIDEVINFNYTDTYSRLYSKDTKVFYVHGSMNEIENGIVLGINADQKDQQSNMDLRFVRFKKYYQRIQKGNSFRLNKMLNKESVNHLHIVGHSLDITDKDILTGLIMFENTVTTIYYHSNDAKNEQIAKLILLFGKDKFEELLNDEKIEFQRLCEFEVNNPKDTEIEEYKLYEEDYFEYKLQHDCRIIEEDRFSGTILCGNELVNIGVREEGGLGYAEMEIVDYFLWRIEFFNHSGKYKGVVAVDEIFNDDRYGSVGVKIKYLLPKGVEQDISEAELKQLLDTEFKCNPMFVYEVSFEELGNV</sequence>
<dbReference type="EMBL" id="CYXV01000012">
    <property type="protein sequence ID" value="CUN09184.1"/>
    <property type="molecule type" value="Genomic_DNA"/>
</dbReference>
<protein>
    <recommendedName>
        <fullName evidence="3">Bacteriophage abortive infection AbiH</fullName>
    </recommendedName>
</protein>
<evidence type="ECO:0000313" key="2">
    <source>
        <dbReference type="Proteomes" id="UP000095495"/>
    </source>
</evidence>
<dbReference type="Pfam" id="PF14253">
    <property type="entry name" value="AbiH"/>
    <property type="match status" value="1"/>
</dbReference>
<gene>
    <name evidence="1" type="ORF">ERS852420_02644</name>
</gene>
<dbReference type="AlphaFoldDB" id="A0A173U2W6"/>
<accession>A0A173U2W6</accession>
<dbReference type="Proteomes" id="UP000095495">
    <property type="component" value="Unassembled WGS sequence"/>
</dbReference>
<evidence type="ECO:0008006" key="3">
    <source>
        <dbReference type="Google" id="ProtNLM"/>
    </source>
</evidence>
<reference evidence="1 2" key="1">
    <citation type="submission" date="2015-09" db="EMBL/GenBank/DDBJ databases">
        <authorList>
            <consortium name="Pathogen Informatics"/>
        </authorList>
    </citation>
    <scope>NUCLEOTIDE SEQUENCE [LARGE SCALE GENOMIC DNA]</scope>
    <source>
        <strain evidence="1 2">2789STDY5608863</strain>
    </source>
</reference>
<dbReference type="RefSeq" id="WP_055263484.1">
    <property type="nucleotide sequence ID" value="NZ_CYXV01000012.1"/>
</dbReference>
<organism evidence="1 2">
    <name type="scientific">Roseburia faecis</name>
    <dbReference type="NCBI Taxonomy" id="301302"/>
    <lineage>
        <taxon>Bacteria</taxon>
        <taxon>Bacillati</taxon>
        <taxon>Bacillota</taxon>
        <taxon>Clostridia</taxon>
        <taxon>Lachnospirales</taxon>
        <taxon>Lachnospiraceae</taxon>
        <taxon>Roseburia</taxon>
    </lineage>
</organism>
<dbReference type="InterPro" id="IPR025935">
    <property type="entry name" value="AbiH"/>
</dbReference>
<proteinExistence type="predicted"/>
<evidence type="ECO:0000313" key="1">
    <source>
        <dbReference type="EMBL" id="CUN09184.1"/>
    </source>
</evidence>
<name>A0A173U2W6_9FIRM</name>